<evidence type="ECO:0000313" key="2">
    <source>
        <dbReference type="EMBL" id="CZB30338.1"/>
    </source>
</evidence>
<dbReference type="Proteomes" id="UP000075081">
    <property type="component" value="Unassembled WGS sequence"/>
</dbReference>
<evidence type="ECO:0000256" key="1">
    <source>
        <dbReference type="SAM" id="MobiDB-lite"/>
    </source>
</evidence>
<dbReference type="GO" id="GO:0008168">
    <property type="term" value="F:methyltransferase activity"/>
    <property type="evidence" value="ECO:0007669"/>
    <property type="project" value="UniProtKB-KW"/>
</dbReference>
<name>A0A822W4Z1_STRSU</name>
<dbReference type="AlphaFoldDB" id="A0A822W4Z1"/>
<evidence type="ECO:0000313" key="3">
    <source>
        <dbReference type="Proteomes" id="UP000075081"/>
    </source>
</evidence>
<proteinExistence type="predicted"/>
<gene>
    <name evidence="2" type="ORF">ERS156295_01709</name>
</gene>
<feature type="region of interest" description="Disordered" evidence="1">
    <location>
        <begin position="1"/>
        <end position="36"/>
    </location>
</feature>
<dbReference type="EMBL" id="FISW01000009">
    <property type="protein sequence ID" value="CZB30338.1"/>
    <property type="molecule type" value="Genomic_DNA"/>
</dbReference>
<keyword evidence="2" id="KW-0808">Transferase</keyword>
<reference evidence="2 3" key="1">
    <citation type="submission" date="2016-02" db="EMBL/GenBank/DDBJ databases">
        <authorList>
            <consortium name="Pathogen Informatics"/>
        </authorList>
    </citation>
    <scope>NUCLEOTIDE SEQUENCE [LARGE SCALE GENOMIC DNA]</scope>
    <source>
        <strain evidence="2 3">FX230</strain>
    </source>
</reference>
<keyword evidence="2" id="KW-0489">Methyltransferase</keyword>
<comment type="caution">
    <text evidence="2">The sequence shown here is derived from an EMBL/GenBank/DDBJ whole genome shotgun (WGS) entry which is preliminary data.</text>
</comment>
<protein>
    <submittedName>
        <fullName evidence="2">Adenine-specific DNA methylase</fullName>
    </submittedName>
</protein>
<sequence>MSRAEQSRAEQSRAEQSRAEQSRAEQSRAEQKLGDYTQVEKLDLRSKDVLSDNIAKIGQLFPEVLTESSDENGR</sequence>
<dbReference type="GO" id="GO:0032259">
    <property type="term" value="P:methylation"/>
    <property type="evidence" value="ECO:0007669"/>
    <property type="project" value="UniProtKB-KW"/>
</dbReference>
<organism evidence="2 3">
    <name type="scientific">Streptococcus suis</name>
    <dbReference type="NCBI Taxonomy" id="1307"/>
    <lineage>
        <taxon>Bacteria</taxon>
        <taxon>Bacillati</taxon>
        <taxon>Bacillota</taxon>
        <taxon>Bacilli</taxon>
        <taxon>Lactobacillales</taxon>
        <taxon>Streptococcaceae</taxon>
        <taxon>Streptococcus</taxon>
    </lineage>
</organism>
<accession>A0A822W4Z1</accession>